<organism evidence="14 15">
    <name type="scientific">Candidatus Lokiarchaeum ossiferum</name>
    <dbReference type="NCBI Taxonomy" id="2951803"/>
    <lineage>
        <taxon>Archaea</taxon>
        <taxon>Promethearchaeati</taxon>
        <taxon>Promethearchaeota</taxon>
        <taxon>Promethearchaeia</taxon>
        <taxon>Promethearchaeales</taxon>
        <taxon>Promethearchaeaceae</taxon>
        <taxon>Candidatus Lokiarchaeum</taxon>
    </lineage>
</organism>
<dbReference type="EC" id="3.2.2.31" evidence="4"/>
<evidence type="ECO:0000259" key="13">
    <source>
        <dbReference type="SMART" id="SM00478"/>
    </source>
</evidence>
<evidence type="ECO:0000256" key="3">
    <source>
        <dbReference type="ARBA" id="ARBA00008343"/>
    </source>
</evidence>
<evidence type="ECO:0000256" key="2">
    <source>
        <dbReference type="ARBA" id="ARBA00001966"/>
    </source>
</evidence>
<evidence type="ECO:0000313" key="15">
    <source>
        <dbReference type="Proteomes" id="UP001208689"/>
    </source>
</evidence>
<dbReference type="InterPro" id="IPR003265">
    <property type="entry name" value="HhH-GPD_domain"/>
</dbReference>
<dbReference type="CDD" id="cd00056">
    <property type="entry name" value="ENDO3c"/>
    <property type="match status" value="1"/>
</dbReference>
<dbReference type="InterPro" id="IPR004036">
    <property type="entry name" value="Endonuclease-III-like_CS2"/>
</dbReference>
<keyword evidence="10" id="KW-0411">Iron-sulfur</keyword>
<proteinExistence type="inferred from homology"/>
<protein>
    <recommendedName>
        <fullName evidence="5">Adenine DNA glycosylase</fullName>
        <ecNumber evidence="4">3.2.2.31</ecNumber>
    </recommendedName>
</protein>
<dbReference type="GO" id="GO:0140078">
    <property type="term" value="F:class I DNA-(apurinic or apyrimidinic site) endonuclease activity"/>
    <property type="evidence" value="ECO:0007669"/>
    <property type="project" value="UniProtKB-EC"/>
</dbReference>
<evidence type="ECO:0000256" key="6">
    <source>
        <dbReference type="ARBA" id="ARBA00022723"/>
    </source>
</evidence>
<dbReference type="InterPro" id="IPR023170">
    <property type="entry name" value="HhH_base_excis_C"/>
</dbReference>
<keyword evidence="7" id="KW-0227">DNA damage</keyword>
<keyword evidence="6" id="KW-0479">Metal-binding</keyword>
<dbReference type="PANTHER" id="PTHR42944">
    <property type="entry name" value="ADENINE DNA GLYCOSYLASE"/>
    <property type="match status" value="1"/>
</dbReference>
<evidence type="ECO:0000256" key="7">
    <source>
        <dbReference type="ARBA" id="ARBA00022763"/>
    </source>
</evidence>
<keyword evidence="15" id="KW-1185">Reference proteome</keyword>
<dbReference type="Gene3D" id="1.10.1670.10">
    <property type="entry name" value="Helix-hairpin-Helix base-excision DNA repair enzymes (C-terminal)"/>
    <property type="match status" value="1"/>
</dbReference>
<evidence type="ECO:0000256" key="9">
    <source>
        <dbReference type="ARBA" id="ARBA00023004"/>
    </source>
</evidence>
<comment type="catalytic activity">
    <reaction evidence="1">
        <text>Hydrolyzes free adenine bases from 7,8-dihydro-8-oxoguanine:adenine mismatched double-stranded DNA, leaving an apurinic site.</text>
        <dbReference type="EC" id="3.2.2.31"/>
    </reaction>
</comment>
<dbReference type="SUPFAM" id="SSF48150">
    <property type="entry name" value="DNA-glycosylase"/>
    <property type="match status" value="1"/>
</dbReference>
<evidence type="ECO:0000313" key="14">
    <source>
        <dbReference type="EMBL" id="UYP45319.1"/>
    </source>
</evidence>
<keyword evidence="14" id="KW-0255">Endonuclease</keyword>
<name>A0ABY6HRX4_9ARCH</name>
<dbReference type="Proteomes" id="UP001208689">
    <property type="component" value="Chromosome"/>
</dbReference>
<evidence type="ECO:0000256" key="11">
    <source>
        <dbReference type="ARBA" id="ARBA00023204"/>
    </source>
</evidence>
<keyword evidence="8" id="KW-0378">Hydrolase</keyword>
<accession>A0ABY6HRX4</accession>
<dbReference type="Pfam" id="PF00633">
    <property type="entry name" value="HHH"/>
    <property type="match status" value="1"/>
</dbReference>
<evidence type="ECO:0000256" key="10">
    <source>
        <dbReference type="ARBA" id="ARBA00023014"/>
    </source>
</evidence>
<dbReference type="Gene3D" id="1.10.340.30">
    <property type="entry name" value="Hypothetical protein, domain 2"/>
    <property type="match status" value="1"/>
</dbReference>
<reference evidence="14" key="1">
    <citation type="submission" date="2022-09" db="EMBL/GenBank/DDBJ databases">
        <title>Actin cytoskeleton and complex cell architecture in an #Asgard archaeon.</title>
        <authorList>
            <person name="Ponce Toledo R.I."/>
            <person name="Schleper C."/>
            <person name="Rodrigues Oliveira T."/>
            <person name="Wollweber F."/>
            <person name="Xu J."/>
            <person name="Rittmann S."/>
            <person name="Klingl A."/>
            <person name="Pilhofer M."/>
        </authorList>
    </citation>
    <scope>NUCLEOTIDE SEQUENCE</scope>
    <source>
        <strain evidence="14">B-35</strain>
    </source>
</reference>
<keyword evidence="9" id="KW-0408">Iron</keyword>
<comment type="similarity">
    <text evidence="3">Belongs to the Nth/MutY family.</text>
</comment>
<feature type="domain" description="HhH-GPD" evidence="13">
    <location>
        <begin position="67"/>
        <end position="220"/>
    </location>
</feature>
<evidence type="ECO:0000256" key="4">
    <source>
        <dbReference type="ARBA" id="ARBA00012045"/>
    </source>
</evidence>
<gene>
    <name evidence="14" type="ORF">NEF87_001604</name>
</gene>
<dbReference type="InterPro" id="IPR011257">
    <property type="entry name" value="DNA_glycosylase"/>
</dbReference>
<comment type="cofactor">
    <cofactor evidence="2">
        <name>[4Fe-4S] cluster</name>
        <dbReference type="ChEBI" id="CHEBI:49883"/>
    </cofactor>
</comment>
<keyword evidence="14" id="KW-0456">Lyase</keyword>
<evidence type="ECO:0000256" key="8">
    <source>
        <dbReference type="ARBA" id="ARBA00022801"/>
    </source>
</evidence>
<dbReference type="PROSITE" id="PS01155">
    <property type="entry name" value="ENDONUCLEASE_III_2"/>
    <property type="match status" value="1"/>
</dbReference>
<keyword evidence="14" id="KW-0540">Nuclease</keyword>
<dbReference type="Pfam" id="PF00730">
    <property type="entry name" value="HhH-GPD"/>
    <property type="match status" value="1"/>
</dbReference>
<evidence type="ECO:0000256" key="12">
    <source>
        <dbReference type="ARBA" id="ARBA00023295"/>
    </source>
</evidence>
<evidence type="ECO:0000256" key="1">
    <source>
        <dbReference type="ARBA" id="ARBA00000843"/>
    </source>
</evidence>
<keyword evidence="11" id="KW-0234">DNA repair</keyword>
<evidence type="ECO:0000256" key="5">
    <source>
        <dbReference type="ARBA" id="ARBA00022023"/>
    </source>
</evidence>
<dbReference type="PANTHER" id="PTHR42944:SF1">
    <property type="entry name" value="ADENINE DNA GLYCOSYLASE"/>
    <property type="match status" value="1"/>
</dbReference>
<dbReference type="InterPro" id="IPR044298">
    <property type="entry name" value="MIG/MutY"/>
</dbReference>
<dbReference type="InterPro" id="IPR000445">
    <property type="entry name" value="HhH_motif"/>
</dbReference>
<dbReference type="EMBL" id="CP104013">
    <property type="protein sequence ID" value="UYP45319.1"/>
    <property type="molecule type" value="Genomic_DNA"/>
</dbReference>
<dbReference type="SMART" id="SM00478">
    <property type="entry name" value="ENDO3c"/>
    <property type="match status" value="1"/>
</dbReference>
<sequence>MAAHTISPVPTKINTLEKWNEFILTPEFKAIQEFFGARLVRWFKKYGRDLPWRHTRDPYKILLSEIMLQQTQVDRVIGFFHRFIEQIPDFATLAITKEETVIELWGGLGYYNRARNLQKTAQIIINDYNGQFPTNSSDILALPGIGEYTAGAVMSFALNMRSPLVDTNVERVYGRLLLQDIKLPLSSAEKNKIFWLIAEQLLPQEDYWEFNQGIMDFGAVLCKLPNPDCNKCPFSSFCRYYKRRSLSRFF</sequence>
<keyword evidence="12" id="KW-0326">Glycosidase</keyword>